<reference evidence="2 3" key="1">
    <citation type="submission" date="2019-03" db="EMBL/GenBank/DDBJ databases">
        <title>Genomic Encyclopedia of Archaeal and Bacterial Type Strains, Phase II (KMG-II): from individual species to whole genera.</title>
        <authorList>
            <person name="Goeker M."/>
        </authorList>
    </citation>
    <scope>NUCLEOTIDE SEQUENCE [LARGE SCALE GENOMIC DNA]</scope>
    <source>
        <strain evidence="2 3">DSM 45499</strain>
    </source>
</reference>
<keyword evidence="3" id="KW-1185">Reference proteome</keyword>
<feature type="chain" id="PRO_5020417901" description="Neocarzinostatin family protein" evidence="1">
    <location>
        <begin position="28"/>
        <end position="201"/>
    </location>
</feature>
<dbReference type="Proteomes" id="UP000294927">
    <property type="component" value="Unassembled WGS sequence"/>
</dbReference>
<evidence type="ECO:0000313" key="3">
    <source>
        <dbReference type="Proteomes" id="UP000294927"/>
    </source>
</evidence>
<evidence type="ECO:0000256" key="1">
    <source>
        <dbReference type="SAM" id="SignalP"/>
    </source>
</evidence>
<name>A0A4R7UX44_9PSEU</name>
<dbReference type="EMBL" id="SOCP01000020">
    <property type="protein sequence ID" value="TDV41393.1"/>
    <property type="molecule type" value="Genomic_DNA"/>
</dbReference>
<evidence type="ECO:0008006" key="4">
    <source>
        <dbReference type="Google" id="ProtNLM"/>
    </source>
</evidence>
<proteinExistence type="predicted"/>
<comment type="caution">
    <text evidence="2">The sequence shown here is derived from an EMBL/GenBank/DDBJ whole genome shotgun (WGS) entry which is preliminary data.</text>
</comment>
<sequence length="201" mass="19895">MRARLFGALVAGVALASAAVITGTASADPATWSVSPGGAFTGEAGETILTTESGVELFCTSSDASGTAESGTGLSNPLASLPEGGVTFNDCQGPFGLTFEVAHLGTWELNGVSYDGSDVTTGTLDNITAQISGPACEATVTGSVNATYTNSTGTLSVLPEQTLTISTVDPSNDCLGLITQGEAAGFSGGYAISPQLTVTSP</sequence>
<accession>A0A4R7UX44</accession>
<protein>
    <recommendedName>
        <fullName evidence="4">Neocarzinostatin family protein</fullName>
    </recommendedName>
</protein>
<gene>
    <name evidence="2" type="ORF">CLV71_12083</name>
</gene>
<keyword evidence="1" id="KW-0732">Signal</keyword>
<dbReference type="AlphaFoldDB" id="A0A4R7UX44"/>
<feature type="signal peptide" evidence="1">
    <location>
        <begin position="1"/>
        <end position="27"/>
    </location>
</feature>
<organism evidence="2 3">
    <name type="scientific">Actinophytocola oryzae</name>
    <dbReference type="NCBI Taxonomy" id="502181"/>
    <lineage>
        <taxon>Bacteria</taxon>
        <taxon>Bacillati</taxon>
        <taxon>Actinomycetota</taxon>
        <taxon>Actinomycetes</taxon>
        <taxon>Pseudonocardiales</taxon>
        <taxon>Pseudonocardiaceae</taxon>
    </lineage>
</organism>
<evidence type="ECO:0000313" key="2">
    <source>
        <dbReference type="EMBL" id="TDV41393.1"/>
    </source>
</evidence>